<feature type="non-terminal residue" evidence="7">
    <location>
        <position position="366"/>
    </location>
</feature>
<feature type="transmembrane region" description="Helical" evidence="5">
    <location>
        <begin position="234"/>
        <end position="254"/>
    </location>
</feature>
<evidence type="ECO:0000313" key="7">
    <source>
        <dbReference type="EMBL" id="RZC38956.1"/>
    </source>
</evidence>
<name>A0A482W1P3_ASBVE</name>
<evidence type="ECO:0000313" key="8">
    <source>
        <dbReference type="Proteomes" id="UP000292052"/>
    </source>
</evidence>
<gene>
    <name evidence="7" type="ORF">BDFB_002033</name>
</gene>
<feature type="transmembrane region" description="Helical" evidence="5">
    <location>
        <begin position="275"/>
        <end position="292"/>
    </location>
</feature>
<evidence type="ECO:0000256" key="2">
    <source>
        <dbReference type="ARBA" id="ARBA00022692"/>
    </source>
</evidence>
<sequence length="366" mass="42078">MAQNKTEEKTATIFHIVNDTKINGTTITQNLQEPQWIIVAYFTFLVCGSLINLVHTLALIRCRRNGTLSLILQIALVDIASLYVAVNEIFTLTHRTWVFSTEFCPLFKGTEVLVNCLTIYLLICFNFHVISLWNLHETEMKKNNKNPLTSCDSSKDDSNECLVAKQENRLVTIDYRKRKDDVSIVFPTMFIWIASLSLSVPNFTLSSTLRLKENNTLCAVIDVYYGQVLEYSLLIFKIIVPLMLLFLTLIALIFKLSQTSKSDIDNILAKRMCEIRTLLIFGIVVTVSYFLTSFQRQCLHFIHIISFSFNANNINNFKMPPLYNSYLNTPIVTYLAMLHYTGGTIRGLLCLRILPKFRYLIKTKVF</sequence>
<evidence type="ECO:0000256" key="3">
    <source>
        <dbReference type="ARBA" id="ARBA00022989"/>
    </source>
</evidence>
<comment type="subcellular location">
    <subcellularLocation>
        <location evidence="1">Membrane</location>
    </subcellularLocation>
</comment>
<evidence type="ECO:0000256" key="4">
    <source>
        <dbReference type="ARBA" id="ARBA00023136"/>
    </source>
</evidence>
<keyword evidence="2 5" id="KW-0812">Transmembrane</keyword>
<accession>A0A482W1P3</accession>
<proteinExistence type="predicted"/>
<reference evidence="7 8" key="1">
    <citation type="submission" date="2017-03" db="EMBL/GenBank/DDBJ databases">
        <title>Genome of the blue death feigning beetle - Asbolus verrucosus.</title>
        <authorList>
            <person name="Rider S.D."/>
        </authorList>
    </citation>
    <scope>NUCLEOTIDE SEQUENCE [LARGE SCALE GENOMIC DNA]</scope>
    <source>
        <strain evidence="7">Butters</strain>
        <tissue evidence="7">Head and leg muscle</tissue>
    </source>
</reference>
<keyword evidence="4 5" id="KW-0472">Membrane</keyword>
<evidence type="ECO:0000256" key="5">
    <source>
        <dbReference type="SAM" id="Phobius"/>
    </source>
</evidence>
<dbReference type="OrthoDB" id="6760977at2759"/>
<evidence type="ECO:0000256" key="1">
    <source>
        <dbReference type="ARBA" id="ARBA00004370"/>
    </source>
</evidence>
<keyword evidence="3 5" id="KW-1133">Transmembrane helix</keyword>
<dbReference type="GO" id="GO:0016020">
    <property type="term" value="C:membrane"/>
    <property type="evidence" value="ECO:0007669"/>
    <property type="project" value="UniProtKB-SubCell"/>
</dbReference>
<dbReference type="InterPro" id="IPR017452">
    <property type="entry name" value="GPCR_Rhodpsn_7TM"/>
</dbReference>
<feature type="transmembrane region" description="Helical" evidence="5">
    <location>
        <begin position="112"/>
        <end position="135"/>
    </location>
</feature>
<feature type="transmembrane region" description="Helical" evidence="5">
    <location>
        <begin position="331"/>
        <end position="354"/>
    </location>
</feature>
<dbReference type="Gene3D" id="1.20.1070.10">
    <property type="entry name" value="Rhodopsin 7-helix transmembrane proteins"/>
    <property type="match status" value="1"/>
</dbReference>
<evidence type="ECO:0000259" key="6">
    <source>
        <dbReference type="PROSITE" id="PS50262"/>
    </source>
</evidence>
<dbReference type="AlphaFoldDB" id="A0A482W1P3"/>
<organism evidence="7 8">
    <name type="scientific">Asbolus verrucosus</name>
    <name type="common">Desert ironclad beetle</name>
    <dbReference type="NCBI Taxonomy" id="1661398"/>
    <lineage>
        <taxon>Eukaryota</taxon>
        <taxon>Metazoa</taxon>
        <taxon>Ecdysozoa</taxon>
        <taxon>Arthropoda</taxon>
        <taxon>Hexapoda</taxon>
        <taxon>Insecta</taxon>
        <taxon>Pterygota</taxon>
        <taxon>Neoptera</taxon>
        <taxon>Endopterygota</taxon>
        <taxon>Coleoptera</taxon>
        <taxon>Polyphaga</taxon>
        <taxon>Cucujiformia</taxon>
        <taxon>Tenebrionidae</taxon>
        <taxon>Pimeliinae</taxon>
        <taxon>Asbolus</taxon>
    </lineage>
</organism>
<protein>
    <recommendedName>
        <fullName evidence="6">G-protein coupled receptors family 1 profile domain-containing protein</fullName>
    </recommendedName>
</protein>
<dbReference type="EMBL" id="QDEB01038596">
    <property type="protein sequence ID" value="RZC38956.1"/>
    <property type="molecule type" value="Genomic_DNA"/>
</dbReference>
<keyword evidence="8" id="KW-1185">Reference proteome</keyword>
<dbReference type="PROSITE" id="PS50262">
    <property type="entry name" value="G_PROTEIN_RECEP_F1_2"/>
    <property type="match status" value="1"/>
</dbReference>
<comment type="caution">
    <text evidence="7">The sequence shown here is derived from an EMBL/GenBank/DDBJ whole genome shotgun (WGS) entry which is preliminary data.</text>
</comment>
<dbReference type="Proteomes" id="UP000292052">
    <property type="component" value="Unassembled WGS sequence"/>
</dbReference>
<dbReference type="SUPFAM" id="SSF81321">
    <property type="entry name" value="Family A G protein-coupled receptor-like"/>
    <property type="match status" value="1"/>
</dbReference>
<feature type="transmembrane region" description="Helical" evidence="5">
    <location>
        <begin position="70"/>
        <end position="92"/>
    </location>
</feature>
<feature type="transmembrane region" description="Helical" evidence="5">
    <location>
        <begin position="36"/>
        <end position="58"/>
    </location>
</feature>
<feature type="domain" description="G-protein coupled receptors family 1 profile" evidence="6">
    <location>
        <begin position="48"/>
        <end position="290"/>
    </location>
</feature>
<feature type="transmembrane region" description="Helical" evidence="5">
    <location>
        <begin position="184"/>
        <end position="205"/>
    </location>
</feature>